<name>A0ABT0CCE9_THEVL</name>
<keyword evidence="2" id="KW-0378">Hydrolase</keyword>
<dbReference type="CDD" id="cd00085">
    <property type="entry name" value="HNHc"/>
    <property type="match status" value="1"/>
</dbReference>
<evidence type="ECO:0000259" key="1">
    <source>
        <dbReference type="SMART" id="SM00507"/>
    </source>
</evidence>
<dbReference type="PANTHER" id="PTHR33877">
    <property type="entry name" value="SLL1193 PROTEIN"/>
    <property type="match status" value="1"/>
</dbReference>
<dbReference type="InterPro" id="IPR052892">
    <property type="entry name" value="NA-targeting_endonuclease"/>
</dbReference>
<protein>
    <submittedName>
        <fullName evidence="2">HNH endonuclease</fullName>
    </submittedName>
</protein>
<accession>A0ABT0CCE9</accession>
<dbReference type="GO" id="GO:0004519">
    <property type="term" value="F:endonuclease activity"/>
    <property type="evidence" value="ECO:0007669"/>
    <property type="project" value="UniProtKB-KW"/>
</dbReference>
<evidence type="ECO:0000313" key="2">
    <source>
        <dbReference type="EMBL" id="MCJ2543469.1"/>
    </source>
</evidence>
<dbReference type="InterPro" id="IPR029471">
    <property type="entry name" value="HNH_5"/>
</dbReference>
<dbReference type="InterPro" id="IPR003615">
    <property type="entry name" value="HNH_nuc"/>
</dbReference>
<gene>
    <name evidence="2" type="ORF">JX360_11200</name>
</gene>
<proteinExistence type="predicted"/>
<evidence type="ECO:0000313" key="3">
    <source>
        <dbReference type="Proteomes" id="UP000830835"/>
    </source>
</evidence>
<keyword evidence="2" id="KW-0255">Endonuclease</keyword>
<dbReference type="PANTHER" id="PTHR33877:SF2">
    <property type="entry name" value="OS07G0170200 PROTEIN"/>
    <property type="match status" value="1"/>
</dbReference>
<feature type="domain" description="HNH nuclease" evidence="1">
    <location>
        <begin position="15"/>
        <end position="68"/>
    </location>
</feature>
<dbReference type="EMBL" id="JAFIRA010000029">
    <property type="protein sequence ID" value="MCJ2543469.1"/>
    <property type="molecule type" value="Genomic_DNA"/>
</dbReference>
<comment type="caution">
    <text evidence="2">The sequence shown here is derived from an EMBL/GenBank/DDBJ whole genome shotgun (WGS) entry which is preliminary data.</text>
</comment>
<sequence>MKEKYGGQRILIPAVVREYILQRDGFRCLSCGKTASQAKLQIDHIVPIAHGGSNDISNLQTLCRDCNLRKKDRLDPRFRQHFRL</sequence>
<organism evidence="2 3">
    <name type="scientific">Thermostichus vulcanus str. 'Rupite'</name>
    <dbReference type="NCBI Taxonomy" id="2813851"/>
    <lineage>
        <taxon>Bacteria</taxon>
        <taxon>Bacillati</taxon>
        <taxon>Cyanobacteriota</taxon>
        <taxon>Cyanophyceae</taxon>
        <taxon>Thermostichales</taxon>
        <taxon>Thermostichaceae</taxon>
        <taxon>Thermostichus</taxon>
    </lineage>
</organism>
<dbReference type="SMART" id="SM00507">
    <property type="entry name" value="HNHc"/>
    <property type="match status" value="1"/>
</dbReference>
<reference evidence="2" key="1">
    <citation type="submission" date="2021-02" db="EMBL/GenBank/DDBJ databases">
        <title>The CRISPR/cas machinery reduction and long-range gene transfer in the hot spring cyanobacterium Synechococcus.</title>
        <authorList>
            <person name="Dvorak P."/>
            <person name="Jahodarova E."/>
            <person name="Hasler P."/>
            <person name="Poulickova A."/>
        </authorList>
    </citation>
    <scope>NUCLEOTIDE SEQUENCE</scope>
    <source>
        <strain evidence="2">Rupite</strain>
    </source>
</reference>
<dbReference type="Proteomes" id="UP000830835">
    <property type="component" value="Unassembled WGS sequence"/>
</dbReference>
<dbReference type="Gene3D" id="1.10.30.50">
    <property type="match status" value="1"/>
</dbReference>
<dbReference type="RefSeq" id="WP_244350835.1">
    <property type="nucleotide sequence ID" value="NZ_JAFIRA010000029.1"/>
</dbReference>
<dbReference type="Pfam" id="PF14279">
    <property type="entry name" value="HNH_5"/>
    <property type="match status" value="1"/>
</dbReference>
<keyword evidence="3" id="KW-1185">Reference proteome</keyword>
<keyword evidence="2" id="KW-0540">Nuclease</keyword>